<gene>
    <name evidence="1" type="ORF">ACFPOF_01960</name>
</gene>
<evidence type="ECO:0008006" key="3">
    <source>
        <dbReference type="Google" id="ProtNLM"/>
    </source>
</evidence>
<dbReference type="EMBL" id="JBHSMI010000003">
    <property type="protein sequence ID" value="MFC5401485.1"/>
    <property type="molecule type" value="Genomic_DNA"/>
</dbReference>
<keyword evidence="2" id="KW-1185">Reference proteome</keyword>
<sequence length="277" mass="31987">MVKKVETRGRPRIFPEREIVEWQNAHGERFDDPRKIKFVQSLLQKGIITQTQIVAAHLLLNSTTSRINACKYKSGVYASVTSDWDNPEVMALDIITKHTGMWDAWVLQTAYYEQTDNHADRASIDRVDENSGYSLKNIQCLSVAENTNKATKKPHYIFEIKDNMFSGLPDDLPTYKRFETKQEAVKSLGVKVKSDNGRIYQGHDGKNYLIQSEEVTTAKRQFEEYELEDEKLWHQAWLPVGTYEDRLGNKGVLRQQIIFPYMMITLKESTDDAVKTS</sequence>
<proteinExistence type="predicted"/>
<evidence type="ECO:0000313" key="1">
    <source>
        <dbReference type="EMBL" id="MFC5401485.1"/>
    </source>
</evidence>
<reference evidence="2" key="1">
    <citation type="journal article" date="2019" name="Int. J. Syst. Evol. Microbiol.">
        <title>The Global Catalogue of Microorganisms (GCM) 10K type strain sequencing project: providing services to taxonomists for standard genome sequencing and annotation.</title>
        <authorList>
            <consortium name="The Broad Institute Genomics Platform"/>
            <consortium name="The Broad Institute Genome Sequencing Center for Infectious Disease"/>
            <person name="Wu L."/>
            <person name="Ma J."/>
        </authorList>
    </citation>
    <scope>NUCLEOTIDE SEQUENCE [LARGE SCALE GENOMIC DNA]</scope>
    <source>
        <strain evidence="2">CGMCC 1.18575</strain>
    </source>
</reference>
<accession>A0ABW0HJX5</accession>
<organism evidence="1 2">
    <name type="scientific">Cohnella soli</name>
    <dbReference type="NCBI Taxonomy" id="425005"/>
    <lineage>
        <taxon>Bacteria</taxon>
        <taxon>Bacillati</taxon>
        <taxon>Bacillota</taxon>
        <taxon>Bacilli</taxon>
        <taxon>Bacillales</taxon>
        <taxon>Paenibacillaceae</taxon>
        <taxon>Cohnella</taxon>
    </lineage>
</organism>
<dbReference type="RefSeq" id="WP_378129090.1">
    <property type="nucleotide sequence ID" value="NZ_JBHSMI010000003.1"/>
</dbReference>
<comment type="caution">
    <text evidence="1">The sequence shown here is derived from an EMBL/GenBank/DDBJ whole genome shotgun (WGS) entry which is preliminary data.</text>
</comment>
<dbReference type="Proteomes" id="UP001596113">
    <property type="component" value="Unassembled WGS sequence"/>
</dbReference>
<protein>
    <recommendedName>
        <fullName evidence="3">Phage portal protein</fullName>
    </recommendedName>
</protein>
<name>A0ABW0HJX5_9BACL</name>
<evidence type="ECO:0000313" key="2">
    <source>
        <dbReference type="Proteomes" id="UP001596113"/>
    </source>
</evidence>